<name>A0ABS2RJV7_9ACTN</name>
<comment type="caution">
    <text evidence="3">The sequence shown here is derived from an EMBL/GenBank/DDBJ whole genome shotgun (WGS) entry which is preliminary data.</text>
</comment>
<gene>
    <name evidence="3" type="ORF">JOE57_002207</name>
</gene>
<accession>A0ABS2RJV7</accession>
<evidence type="ECO:0000256" key="1">
    <source>
        <dbReference type="ARBA" id="ARBA00006479"/>
    </source>
</evidence>
<dbReference type="InterPro" id="IPR043129">
    <property type="entry name" value="ATPase_NBD"/>
</dbReference>
<dbReference type="Gene3D" id="3.30.420.40">
    <property type="match status" value="4"/>
</dbReference>
<dbReference type="InterPro" id="IPR005471">
    <property type="entry name" value="Tscrpt_reg_IclR_N"/>
</dbReference>
<evidence type="ECO:0000313" key="3">
    <source>
        <dbReference type="EMBL" id="MBM7799286.1"/>
    </source>
</evidence>
<dbReference type="InterPro" id="IPR036390">
    <property type="entry name" value="WH_DNA-bd_sf"/>
</dbReference>
<sequence length="419" mass="43733">MKPPFVNLAESAEEPPGATVRRLNSIACLQAVRDAASPLSVSGIAERTGLSRPTVEAVLADLAAGGLIKESHAFPRGTGRPARRFVFDATAGRVAGVDVGPHSIRVLVADLSGHVIGRSTTRISGREDADSRLTTVRDAVESALGKSGAGLGDLRAVGLGVPGILGVDDRIVSSLAIPEWVGEDLTGRLGSLLHCPVVIENDIKLAALAELHAGAAQGVRNLAFFQIGHRVSLALIMNGQIVQGSHRLAGELGSLRGMKWTSTSVRGELRWSSAPTARDVFRAAAEGDVSARAEVQSFCAEIAPRFGTILLTVDPDLVVIGGGLSGAGRQLLDPLQAAVDRVLMTPEKPPITASALASAGAVTGALGSAFHHCSAEILRLPGVPAPWSVWSPEFGELQPTPDITHHHYPNEVHSRKKAQ</sequence>
<dbReference type="PANTHER" id="PTHR18964">
    <property type="entry name" value="ROK (REPRESSOR, ORF, KINASE) FAMILY"/>
    <property type="match status" value="1"/>
</dbReference>
<dbReference type="Pfam" id="PF00480">
    <property type="entry name" value="ROK"/>
    <property type="match status" value="2"/>
</dbReference>
<dbReference type="InterPro" id="IPR036388">
    <property type="entry name" value="WH-like_DNA-bd_sf"/>
</dbReference>
<feature type="domain" description="HTH iclR-type" evidence="2">
    <location>
        <begin position="29"/>
        <end position="69"/>
    </location>
</feature>
<proteinExistence type="inferred from homology"/>
<dbReference type="SUPFAM" id="SSF53067">
    <property type="entry name" value="Actin-like ATPase domain"/>
    <property type="match status" value="1"/>
</dbReference>
<protein>
    <submittedName>
        <fullName evidence="3">NBD/HSP70 family sugar kinase</fullName>
    </submittedName>
</protein>
<dbReference type="Pfam" id="PF09339">
    <property type="entry name" value="HTH_IclR"/>
    <property type="match status" value="1"/>
</dbReference>
<evidence type="ECO:0000313" key="4">
    <source>
        <dbReference type="Proteomes" id="UP000704762"/>
    </source>
</evidence>
<dbReference type="InterPro" id="IPR000600">
    <property type="entry name" value="ROK"/>
</dbReference>
<keyword evidence="3" id="KW-0418">Kinase</keyword>
<dbReference type="Gene3D" id="1.10.10.10">
    <property type="entry name" value="Winged helix-like DNA-binding domain superfamily/Winged helix DNA-binding domain"/>
    <property type="match status" value="1"/>
</dbReference>
<keyword evidence="4" id="KW-1185">Reference proteome</keyword>
<dbReference type="RefSeq" id="WP_204917941.1">
    <property type="nucleotide sequence ID" value="NZ_BAAAQP010000001.1"/>
</dbReference>
<keyword evidence="3" id="KW-0808">Transferase</keyword>
<reference evidence="3 4" key="1">
    <citation type="submission" date="2021-01" db="EMBL/GenBank/DDBJ databases">
        <title>Sequencing the genomes of 1000 actinobacteria strains.</title>
        <authorList>
            <person name="Klenk H.-P."/>
        </authorList>
    </citation>
    <scope>NUCLEOTIDE SEQUENCE [LARGE SCALE GENOMIC DNA]</scope>
    <source>
        <strain evidence="3 4">DSM 18662</strain>
    </source>
</reference>
<evidence type="ECO:0000259" key="2">
    <source>
        <dbReference type="Pfam" id="PF09339"/>
    </source>
</evidence>
<dbReference type="PANTHER" id="PTHR18964:SF149">
    <property type="entry name" value="BIFUNCTIONAL UDP-N-ACETYLGLUCOSAMINE 2-EPIMERASE_N-ACETYLMANNOSAMINE KINASE"/>
    <property type="match status" value="1"/>
</dbReference>
<dbReference type="SUPFAM" id="SSF46785">
    <property type="entry name" value="Winged helix' DNA-binding domain"/>
    <property type="match status" value="1"/>
</dbReference>
<comment type="similarity">
    <text evidence="1">Belongs to the ROK (NagC/XylR) family.</text>
</comment>
<dbReference type="CDD" id="cd23763">
    <property type="entry name" value="ASKHA_ATPase_ROK"/>
    <property type="match status" value="1"/>
</dbReference>
<organism evidence="3 4">
    <name type="scientific">Microlunatus panaciterrae</name>
    <dbReference type="NCBI Taxonomy" id="400768"/>
    <lineage>
        <taxon>Bacteria</taxon>
        <taxon>Bacillati</taxon>
        <taxon>Actinomycetota</taxon>
        <taxon>Actinomycetes</taxon>
        <taxon>Propionibacteriales</taxon>
        <taxon>Propionibacteriaceae</taxon>
        <taxon>Microlunatus</taxon>
    </lineage>
</organism>
<dbReference type="GO" id="GO:0016301">
    <property type="term" value="F:kinase activity"/>
    <property type="evidence" value="ECO:0007669"/>
    <property type="project" value="UniProtKB-KW"/>
</dbReference>
<dbReference type="EMBL" id="JAFBCF010000001">
    <property type="protein sequence ID" value="MBM7799286.1"/>
    <property type="molecule type" value="Genomic_DNA"/>
</dbReference>
<dbReference type="Proteomes" id="UP000704762">
    <property type="component" value="Unassembled WGS sequence"/>
</dbReference>